<dbReference type="PROSITE" id="PS51620">
    <property type="entry name" value="SAM_TRM61"/>
    <property type="match status" value="1"/>
</dbReference>
<accession>A0A150H8M0</accession>
<evidence type="ECO:0000313" key="7">
    <source>
        <dbReference type="EMBL" id="PKY71374.1"/>
    </source>
</evidence>
<dbReference type="EMBL" id="LQQC01000010">
    <property type="protein sequence ID" value="KXZ58198.1"/>
    <property type="molecule type" value="Genomic_DNA"/>
</dbReference>
<evidence type="ECO:0000256" key="4">
    <source>
        <dbReference type="ARBA" id="ARBA00022694"/>
    </source>
</evidence>
<keyword evidence="9" id="KW-1185">Reference proteome</keyword>
<keyword evidence="3" id="KW-0949">S-adenosyl-L-methionine</keyword>
<comment type="caution">
    <text evidence="6">The sequence shown here is derived from an EMBL/GenBank/DDBJ whole genome shotgun (WGS) entry which is preliminary data.</text>
</comment>
<dbReference type="Proteomes" id="UP000243589">
    <property type="component" value="Unassembled WGS sequence"/>
</dbReference>
<keyword evidence="4" id="KW-0819">tRNA processing</keyword>
<dbReference type="Gene3D" id="3.40.50.150">
    <property type="entry name" value="Vaccinia Virus protein VP39"/>
    <property type="match status" value="1"/>
</dbReference>
<dbReference type="STRING" id="1176165.GCA_001584405_01040"/>
<dbReference type="Proteomes" id="UP000242755">
    <property type="component" value="Unassembled WGS sequence"/>
</dbReference>
<sequence length="345" mass="37108">MSLESAPVPAGADDRRGLLKAGDKVQLTDSKGRMNTIVLKPGGEFHTHRGIIAHDDIIGAPDGVTVQNSVGVEYQVLKPLYSDFVLSMPRGAAIIYPKDAALITGFGDIFPGARVVEAGVGSGALTIALLRAVGDSGSVHSFELREEFAQIAEGNISDFFAGPHPAWNITVGDLAEELPKAYGPGEVDRVVLDMLAPWDCLDAVTEALVPGGVLVVYVATVTQMSRTVQALQESGNYTKPHALESTVRDWHLDGLAVRPEHRMIGHTGFLVFARRVAQGTTPLRRTKRGQQAEPDQKDLDVWFGPEVTDESVGVKYPTPKKIRRSVREAGSRLDILNSSEGELNG</sequence>
<proteinExistence type="predicted"/>
<dbReference type="GO" id="GO:0030488">
    <property type="term" value="P:tRNA methylation"/>
    <property type="evidence" value="ECO:0007669"/>
    <property type="project" value="InterPro"/>
</dbReference>
<dbReference type="InterPro" id="IPR049470">
    <property type="entry name" value="TRM61_C"/>
</dbReference>
<dbReference type="PANTHER" id="PTHR12133">
    <property type="entry name" value="TRNA (ADENINE(58)-N(1))-METHYLTRANSFERASE"/>
    <property type="match status" value="1"/>
</dbReference>
<evidence type="ECO:0000256" key="1">
    <source>
        <dbReference type="ARBA" id="ARBA00022603"/>
    </source>
</evidence>
<dbReference type="Gene3D" id="3.10.330.20">
    <property type="match status" value="1"/>
</dbReference>
<dbReference type="SUPFAM" id="SSF53335">
    <property type="entry name" value="S-adenosyl-L-methionine-dependent methyltransferases"/>
    <property type="match status" value="1"/>
</dbReference>
<reference evidence="7 8" key="2">
    <citation type="submission" date="2017-12" db="EMBL/GenBank/DDBJ databases">
        <title>Phylogenetic diversity of female urinary microbiome.</title>
        <authorList>
            <person name="Thomas-White K."/>
            <person name="Wolfe A.J."/>
        </authorList>
    </citation>
    <scope>NUCLEOTIDE SEQUENCE [LARGE SCALE GENOMIC DNA]</scope>
    <source>
        <strain evidence="7 8">UMB0426</strain>
    </source>
</reference>
<dbReference type="CDD" id="cd02440">
    <property type="entry name" value="AdoMet_MTases"/>
    <property type="match status" value="1"/>
</dbReference>
<evidence type="ECO:0000313" key="8">
    <source>
        <dbReference type="Proteomes" id="UP000242755"/>
    </source>
</evidence>
<dbReference type="PATRIC" id="fig|479117.4.peg.1231"/>
<evidence type="ECO:0000259" key="5">
    <source>
        <dbReference type="Pfam" id="PF08704"/>
    </source>
</evidence>
<keyword evidence="1 6" id="KW-0489">Methyltransferase</keyword>
<evidence type="ECO:0000313" key="6">
    <source>
        <dbReference type="EMBL" id="KXZ58198.1"/>
    </source>
</evidence>
<dbReference type="EMBL" id="PKGO01000001">
    <property type="protein sequence ID" value="PKY71374.1"/>
    <property type="molecule type" value="Genomic_DNA"/>
</dbReference>
<gene>
    <name evidence="6" type="primary">trmI</name>
    <name evidence="6" type="ORF">Bravens_01236</name>
    <name evidence="7" type="ORF">CYJ40_01560</name>
</gene>
<dbReference type="PANTHER" id="PTHR12133:SF1">
    <property type="entry name" value="TRNA (ADENINE(58)-N(1))-METHYLTRANSFERASE, MITOCHONDRIAL"/>
    <property type="match status" value="1"/>
</dbReference>
<protein>
    <submittedName>
        <fullName evidence="6">tRNA (Adenine(58)-N(1))-methyltransferase TrmI</fullName>
        <ecNumber evidence="6">2.1.1.220</ecNumber>
    </submittedName>
    <submittedName>
        <fullName evidence="7">tRNA (Adenine-N1)-methyltransferase</fullName>
    </submittedName>
</protein>
<evidence type="ECO:0000256" key="3">
    <source>
        <dbReference type="ARBA" id="ARBA00022691"/>
    </source>
</evidence>
<organism evidence="6 9">
    <name type="scientific">Brevibacterium ravenspurgense</name>
    <dbReference type="NCBI Taxonomy" id="479117"/>
    <lineage>
        <taxon>Bacteria</taxon>
        <taxon>Bacillati</taxon>
        <taxon>Actinomycetota</taxon>
        <taxon>Actinomycetes</taxon>
        <taxon>Micrococcales</taxon>
        <taxon>Brevibacteriaceae</taxon>
        <taxon>Brevibacterium</taxon>
    </lineage>
</organism>
<dbReference type="FunFam" id="3.40.50.150:FF:000019">
    <property type="entry name" value="tRNA (adenine(58)-N(1))-methyltransferase TrmI"/>
    <property type="match status" value="1"/>
</dbReference>
<evidence type="ECO:0000256" key="2">
    <source>
        <dbReference type="ARBA" id="ARBA00022679"/>
    </source>
</evidence>
<dbReference type="InterPro" id="IPR029063">
    <property type="entry name" value="SAM-dependent_MTases_sf"/>
</dbReference>
<feature type="domain" description="tRNA (adenine(58)-N(1))-methyltransferase catalytic subunit TRM61 C-terminal" evidence="5">
    <location>
        <begin position="84"/>
        <end position="251"/>
    </location>
</feature>
<dbReference type="GO" id="GO:0160107">
    <property type="term" value="F:tRNA (adenine(58)-N1)-methyltransferase activity"/>
    <property type="evidence" value="ECO:0007669"/>
    <property type="project" value="UniProtKB-EC"/>
</dbReference>
<keyword evidence="2 6" id="KW-0808">Transferase</keyword>
<evidence type="ECO:0000313" key="9">
    <source>
        <dbReference type="Proteomes" id="UP000243589"/>
    </source>
</evidence>
<dbReference type="RefSeq" id="WP_019175008.1">
    <property type="nucleotide sequence ID" value="NZ_LPXW01000031.1"/>
</dbReference>
<dbReference type="InterPro" id="IPR014816">
    <property type="entry name" value="tRNA_MeTrfase_Gcd14"/>
</dbReference>
<dbReference type="Pfam" id="PF08704">
    <property type="entry name" value="GCD14"/>
    <property type="match status" value="1"/>
</dbReference>
<dbReference type="AlphaFoldDB" id="A0A150H8M0"/>
<name>A0A150H8M0_9MICO</name>
<dbReference type="Pfam" id="PF14801">
    <property type="entry name" value="TrmI-like_N"/>
    <property type="match status" value="1"/>
</dbReference>
<reference evidence="6 9" key="1">
    <citation type="submission" date="2016-01" db="EMBL/GenBank/DDBJ databases">
        <title>Use of Whole Genome Sequencing to ascertain that Brevibacterium massiliense (Roux, Raoult 2009) is a later heterotypic synonym of Brevibacterium ravenspurgense (Mages 2008).</title>
        <authorList>
            <person name="Bernier A.-M."/>
            <person name="Burdz T."/>
            <person name="Huynh C."/>
            <person name="Pachecho A.L."/>
            <person name="Wiebe D."/>
            <person name="Bonner C."/>
            <person name="Bernard K."/>
        </authorList>
    </citation>
    <scope>NUCLEOTIDE SEQUENCE [LARGE SCALE GENOMIC DNA]</scope>
    <source>
        <strain evidence="6 9">CCUG56047</strain>
    </source>
</reference>
<dbReference type="GO" id="GO:0031515">
    <property type="term" value="C:tRNA (m1A) methyltransferase complex"/>
    <property type="evidence" value="ECO:0007669"/>
    <property type="project" value="InterPro"/>
</dbReference>
<dbReference type="EC" id="2.1.1.220" evidence="6"/>